<dbReference type="AlphaFoldDB" id="A0A7D9JPI4"/>
<protein>
    <submittedName>
        <fullName evidence="2">Uncharacterized protein</fullName>
    </submittedName>
</protein>
<dbReference type="Proteomes" id="UP001152795">
    <property type="component" value="Unassembled WGS sequence"/>
</dbReference>
<evidence type="ECO:0000313" key="2">
    <source>
        <dbReference type="EMBL" id="CAB4033720.1"/>
    </source>
</evidence>
<gene>
    <name evidence="2" type="ORF">PACLA_8A017892</name>
</gene>
<accession>A0A7D9JPI4</accession>
<evidence type="ECO:0000256" key="1">
    <source>
        <dbReference type="SAM" id="MobiDB-lite"/>
    </source>
</evidence>
<evidence type="ECO:0000313" key="3">
    <source>
        <dbReference type="Proteomes" id="UP001152795"/>
    </source>
</evidence>
<sequence length="54" mass="6473">KCIDLERSSNNFCYSTKSSVDHKRKFPTKQSDQNDDNEQKEEYVSQDIFNLQRQ</sequence>
<feature type="non-terminal residue" evidence="2">
    <location>
        <position position="54"/>
    </location>
</feature>
<organism evidence="2 3">
    <name type="scientific">Paramuricea clavata</name>
    <name type="common">Red gorgonian</name>
    <name type="synonym">Violescent sea-whip</name>
    <dbReference type="NCBI Taxonomy" id="317549"/>
    <lineage>
        <taxon>Eukaryota</taxon>
        <taxon>Metazoa</taxon>
        <taxon>Cnidaria</taxon>
        <taxon>Anthozoa</taxon>
        <taxon>Octocorallia</taxon>
        <taxon>Malacalcyonacea</taxon>
        <taxon>Plexauridae</taxon>
        <taxon>Paramuricea</taxon>
    </lineage>
</organism>
<feature type="non-terminal residue" evidence="2">
    <location>
        <position position="1"/>
    </location>
</feature>
<reference evidence="2" key="1">
    <citation type="submission" date="2020-04" db="EMBL/GenBank/DDBJ databases">
        <authorList>
            <person name="Alioto T."/>
            <person name="Alioto T."/>
            <person name="Gomez Garrido J."/>
        </authorList>
    </citation>
    <scope>NUCLEOTIDE SEQUENCE</scope>
    <source>
        <strain evidence="2">A484AB</strain>
    </source>
</reference>
<dbReference type="EMBL" id="CACRXK020019492">
    <property type="protein sequence ID" value="CAB4033720.1"/>
    <property type="molecule type" value="Genomic_DNA"/>
</dbReference>
<feature type="region of interest" description="Disordered" evidence="1">
    <location>
        <begin position="15"/>
        <end position="54"/>
    </location>
</feature>
<proteinExistence type="predicted"/>
<name>A0A7D9JPI4_PARCT</name>
<keyword evidence="3" id="KW-1185">Reference proteome</keyword>
<comment type="caution">
    <text evidence="2">The sequence shown here is derived from an EMBL/GenBank/DDBJ whole genome shotgun (WGS) entry which is preliminary data.</text>
</comment>